<dbReference type="PANTHER" id="PTHR20859">
    <property type="entry name" value="INTERFERON/INTERLEUKIN RECEPTOR"/>
    <property type="match status" value="1"/>
</dbReference>
<evidence type="ECO:0008006" key="8">
    <source>
        <dbReference type="Google" id="ProtNLM"/>
    </source>
</evidence>
<evidence type="ECO:0000313" key="7">
    <source>
        <dbReference type="Proteomes" id="UP000694388"/>
    </source>
</evidence>
<feature type="domain" description="Interferon/interleukin receptor" evidence="5">
    <location>
        <begin position="124"/>
        <end position="219"/>
    </location>
</feature>
<keyword evidence="3" id="KW-0732">Signal</keyword>
<keyword evidence="2" id="KW-0472">Membrane</keyword>
<feature type="region of interest" description="Disordered" evidence="1">
    <location>
        <begin position="298"/>
        <end position="319"/>
    </location>
</feature>
<keyword evidence="2" id="KW-0812">Transmembrane</keyword>
<sequence length="343" mass="39407">MLVLFSTQHGVLLYVLLVQLLPGQCSILAPDYLTVESMDMHHTVYWNSVPGAENYTLQHQSHYIRRNYPKDWADVRCPVAHTLWCNVTRLRITFGKHYFRVRAAQNGHVSNWTESLPFLPTKNTKLSAPSVRIELKGAVLLVWLDGEAQWLRKALKTKTTYYIYYCTSDNNCTFNETEQAHWMLSGVRRGVTYCLVAYTTVRQFKLFGGPSEIECLTTPLNDVQMVAASAGTAMAILVFCVTLVVWLGAVCFYREFCQPLVLPHVLSQPLQLRHQFPKTFNQDLFHYVEETVKMSDKMSEISGNQDHSRKGTRGSNKQNYEKGKALVQRSYLKTKGKYIHFFS</sequence>
<evidence type="ECO:0000256" key="3">
    <source>
        <dbReference type="SAM" id="SignalP"/>
    </source>
</evidence>
<reference evidence="6" key="2">
    <citation type="submission" date="2025-09" db="UniProtKB">
        <authorList>
            <consortium name="Ensembl"/>
        </authorList>
    </citation>
    <scope>IDENTIFICATION</scope>
</reference>
<dbReference type="Gene3D" id="2.60.40.10">
    <property type="entry name" value="Immunoglobulins"/>
    <property type="match status" value="1"/>
</dbReference>
<evidence type="ECO:0000256" key="2">
    <source>
        <dbReference type="SAM" id="Phobius"/>
    </source>
</evidence>
<feature type="domain" description="Fibronectin type-III" evidence="4">
    <location>
        <begin position="12"/>
        <end position="112"/>
    </location>
</feature>
<dbReference type="InterPro" id="IPR050650">
    <property type="entry name" value="Type-II_Cytokine-TF_Rcpt"/>
</dbReference>
<dbReference type="PANTHER" id="PTHR20859:SF53">
    <property type="entry name" value="INTERLEUKIN-22 RECEPTOR SUBUNIT ALPHA-1"/>
    <property type="match status" value="1"/>
</dbReference>
<dbReference type="InterPro" id="IPR013783">
    <property type="entry name" value="Ig-like_fold"/>
</dbReference>
<name>A0A8C4PXC0_EPTBU</name>
<dbReference type="GO" id="GO:0004896">
    <property type="term" value="F:cytokine receptor activity"/>
    <property type="evidence" value="ECO:0007669"/>
    <property type="project" value="TreeGrafter"/>
</dbReference>
<dbReference type="Ensembl" id="ENSEBUT00000002890.1">
    <property type="protein sequence ID" value="ENSEBUP00000002534.1"/>
    <property type="gene ID" value="ENSEBUG00000001957.1"/>
</dbReference>
<organism evidence="6 7">
    <name type="scientific">Eptatretus burgeri</name>
    <name type="common">Inshore hagfish</name>
    <dbReference type="NCBI Taxonomy" id="7764"/>
    <lineage>
        <taxon>Eukaryota</taxon>
        <taxon>Metazoa</taxon>
        <taxon>Chordata</taxon>
        <taxon>Craniata</taxon>
        <taxon>Vertebrata</taxon>
        <taxon>Cyclostomata</taxon>
        <taxon>Myxini</taxon>
        <taxon>Myxiniformes</taxon>
        <taxon>Myxinidae</taxon>
        <taxon>Eptatretinae</taxon>
        <taxon>Eptatretus</taxon>
    </lineage>
</organism>
<dbReference type="AlphaFoldDB" id="A0A8C4PXC0"/>
<evidence type="ECO:0000259" key="4">
    <source>
        <dbReference type="Pfam" id="PF01108"/>
    </source>
</evidence>
<keyword evidence="2" id="KW-1133">Transmembrane helix</keyword>
<keyword evidence="7" id="KW-1185">Reference proteome</keyword>
<protein>
    <recommendedName>
        <fullName evidence="8">Fibronectin type-III domain-containing protein</fullName>
    </recommendedName>
</protein>
<accession>A0A8C4PXC0</accession>
<dbReference type="InterPro" id="IPR036116">
    <property type="entry name" value="FN3_sf"/>
</dbReference>
<dbReference type="GO" id="GO:0005886">
    <property type="term" value="C:plasma membrane"/>
    <property type="evidence" value="ECO:0007669"/>
    <property type="project" value="TreeGrafter"/>
</dbReference>
<feature type="signal peptide" evidence="3">
    <location>
        <begin position="1"/>
        <end position="25"/>
    </location>
</feature>
<proteinExistence type="predicted"/>
<dbReference type="InterPro" id="IPR015373">
    <property type="entry name" value="Interferon/interleukin_rcp_dom"/>
</dbReference>
<dbReference type="Pfam" id="PF01108">
    <property type="entry name" value="Tissue_fac"/>
    <property type="match status" value="1"/>
</dbReference>
<evidence type="ECO:0000313" key="6">
    <source>
        <dbReference type="Ensembl" id="ENSEBUP00000002534.1"/>
    </source>
</evidence>
<evidence type="ECO:0000256" key="1">
    <source>
        <dbReference type="SAM" id="MobiDB-lite"/>
    </source>
</evidence>
<dbReference type="Proteomes" id="UP000694388">
    <property type="component" value="Unplaced"/>
</dbReference>
<reference evidence="6" key="1">
    <citation type="submission" date="2025-08" db="UniProtKB">
        <authorList>
            <consortium name="Ensembl"/>
        </authorList>
    </citation>
    <scope>IDENTIFICATION</scope>
</reference>
<dbReference type="SUPFAM" id="SSF49265">
    <property type="entry name" value="Fibronectin type III"/>
    <property type="match status" value="2"/>
</dbReference>
<feature type="chain" id="PRO_5034216223" description="Fibronectin type-III domain-containing protein" evidence="3">
    <location>
        <begin position="26"/>
        <end position="343"/>
    </location>
</feature>
<dbReference type="Pfam" id="PF09294">
    <property type="entry name" value="Interfer-bind"/>
    <property type="match status" value="1"/>
</dbReference>
<dbReference type="InterPro" id="IPR003961">
    <property type="entry name" value="FN3_dom"/>
</dbReference>
<feature type="transmembrane region" description="Helical" evidence="2">
    <location>
        <begin position="225"/>
        <end position="253"/>
    </location>
</feature>
<evidence type="ECO:0000259" key="5">
    <source>
        <dbReference type="Pfam" id="PF09294"/>
    </source>
</evidence>